<organism evidence="1 2">
    <name type="scientific">Panagrolaimus sp. PS1159</name>
    <dbReference type="NCBI Taxonomy" id="55785"/>
    <lineage>
        <taxon>Eukaryota</taxon>
        <taxon>Metazoa</taxon>
        <taxon>Ecdysozoa</taxon>
        <taxon>Nematoda</taxon>
        <taxon>Chromadorea</taxon>
        <taxon>Rhabditida</taxon>
        <taxon>Tylenchina</taxon>
        <taxon>Panagrolaimomorpha</taxon>
        <taxon>Panagrolaimoidea</taxon>
        <taxon>Panagrolaimidae</taxon>
        <taxon>Panagrolaimus</taxon>
    </lineage>
</organism>
<name>A0AC35FY58_9BILA</name>
<sequence length="334" mass="38468">MSKFDEASSTESNESFHDRELCSFYKRIGACRHGQKCSRLHIPPEKSRSIMIRNLYRHVQPLTAQIASSSQEALTIFEEFYEEVFTEIDESYGRINQMHVCENMGEHLIGNVYINFYNHSSANRAITFLNNRYFAGLPIFAELSPVEDFRNAVCRQHDAGECSRGGFCNFLHIKHISRNLEDKLYTPSSKRNASPYSYSESNFTDDEYSSDCSSFYNADSSFYSGRDSVLTQTSFCSTSTDSSSDSEKISDKSSDEDSEKEGSVDVPRAFRIKPLSTTILESSCSSEEEDNTIDKHQQISRRLRWEVFRQKLESSLEWNDEKERQFVFTLLELT</sequence>
<accession>A0AC35FY58</accession>
<protein>
    <submittedName>
        <fullName evidence="2">Uncharacterized protein</fullName>
    </submittedName>
</protein>
<reference evidence="2" key="1">
    <citation type="submission" date="2022-11" db="UniProtKB">
        <authorList>
            <consortium name="WormBaseParasite"/>
        </authorList>
    </citation>
    <scope>IDENTIFICATION</scope>
</reference>
<dbReference type="Proteomes" id="UP000887580">
    <property type="component" value="Unplaced"/>
</dbReference>
<evidence type="ECO:0000313" key="2">
    <source>
        <dbReference type="WBParaSite" id="PS1159_v2.g22096.t1"/>
    </source>
</evidence>
<dbReference type="WBParaSite" id="PS1159_v2.g22096.t1">
    <property type="protein sequence ID" value="PS1159_v2.g22096.t1"/>
    <property type="gene ID" value="PS1159_v2.g22096"/>
</dbReference>
<evidence type="ECO:0000313" key="1">
    <source>
        <dbReference type="Proteomes" id="UP000887580"/>
    </source>
</evidence>
<proteinExistence type="predicted"/>